<proteinExistence type="predicted"/>
<protein>
    <recommendedName>
        <fullName evidence="2">4Fe-4S ferredoxin-type domain-containing protein</fullName>
    </recommendedName>
</protein>
<evidence type="ECO:0000259" key="2">
    <source>
        <dbReference type="PROSITE" id="PS51379"/>
    </source>
</evidence>
<dbReference type="Pfam" id="PF13187">
    <property type="entry name" value="Fer4_9"/>
    <property type="match status" value="1"/>
</dbReference>
<evidence type="ECO:0000313" key="4">
    <source>
        <dbReference type="Proteomes" id="UP000050975"/>
    </source>
</evidence>
<comment type="caution">
    <text evidence="3">The sequence shown here is derived from an EMBL/GenBank/DDBJ whole genome shotgun (WGS) entry which is preliminary data.</text>
</comment>
<evidence type="ECO:0000256" key="1">
    <source>
        <dbReference type="SAM" id="MobiDB-lite"/>
    </source>
</evidence>
<evidence type="ECO:0000313" key="3">
    <source>
        <dbReference type="EMBL" id="KPL13678.1"/>
    </source>
</evidence>
<feature type="domain" description="4Fe-4S ferredoxin-type" evidence="2">
    <location>
        <begin position="252"/>
        <end position="282"/>
    </location>
</feature>
<dbReference type="Gene3D" id="3.30.70.20">
    <property type="match status" value="1"/>
</dbReference>
<reference evidence="3 4" key="1">
    <citation type="journal article" date="2015" name="Microbiome">
        <title>Genomic resolution of linkages in carbon, nitrogen, and sulfur cycling among widespread estuary sediment bacteria.</title>
        <authorList>
            <person name="Baker B.J."/>
            <person name="Lazar C.S."/>
            <person name="Teske A.P."/>
            <person name="Dick G.J."/>
        </authorList>
    </citation>
    <scope>NUCLEOTIDE SEQUENCE [LARGE SCALE GENOMIC DNA]</scope>
    <source>
        <strain evidence="3">SM1_77</strain>
    </source>
</reference>
<dbReference type="EMBL" id="LJVE01000090">
    <property type="protein sequence ID" value="KPL13678.1"/>
    <property type="molecule type" value="Genomic_DNA"/>
</dbReference>
<dbReference type="PROSITE" id="PS51379">
    <property type="entry name" value="4FE4S_FER_2"/>
    <property type="match status" value="2"/>
</dbReference>
<feature type="domain" description="4Fe-4S ferredoxin-type" evidence="2">
    <location>
        <begin position="221"/>
        <end position="250"/>
    </location>
</feature>
<accession>A0A0S8JYL7</accession>
<gene>
    <name evidence="3" type="ORF">AMJ74_04840</name>
</gene>
<name>A0A0S8JYL7_UNCW3</name>
<organism evidence="3 4">
    <name type="scientific">candidate division WOR_3 bacterium SM1_77</name>
    <dbReference type="NCBI Taxonomy" id="1703778"/>
    <lineage>
        <taxon>Bacteria</taxon>
        <taxon>Bacteria division WOR-3</taxon>
    </lineage>
</organism>
<dbReference type="Proteomes" id="UP000050975">
    <property type="component" value="Unassembled WGS sequence"/>
</dbReference>
<feature type="region of interest" description="Disordered" evidence="1">
    <location>
        <begin position="62"/>
        <end position="87"/>
    </location>
</feature>
<sequence>MCEFCTKHGEGKKWYLQMKNYADELLYEELSTKQKEIVEVKTRVEYLNDLFENFVMPAISSVSKEQEKDESQSAPTSTEPSDVLPSEETSIADRKIEHFGQILPIEDAEEVIDIASSITRMACGCRLINAGKKDERYHFGLMVDRRGTFDKFPDAASSLEVLDKEETKRIFRKYDEEGMIHMIWTAVTPYVMCLCNCDRDCNNYKNYIEKRGGPRFFRAEYICKVDWNLCKGCRSCMSRCQFGAKTYSSALAKVYIDPTRCFGCGVCRAACSNDAIMQIPRRESAEAANVWL</sequence>
<dbReference type="SUPFAM" id="SSF54862">
    <property type="entry name" value="4Fe-4S ferredoxins"/>
    <property type="match status" value="1"/>
</dbReference>
<dbReference type="AlphaFoldDB" id="A0A0S8JYL7"/>
<dbReference type="InterPro" id="IPR017896">
    <property type="entry name" value="4Fe4S_Fe-S-bd"/>
</dbReference>